<name>A0A7W0HMV8_9ACTN</name>
<sequence length="164" mass="16600">MNLIGLSTGRRDLPGAEHVLHELVALLGRPAVRLACTHFVGGFVELSLETAAAVPLPEGLSPGEAAVEAHRLGGGRAVLFDGAEELTGVLTVEALVGRSAIERVTVLAGADPGPEARVDTLGHLRPVRVGGTLTLATTPGLLTGGGHGLVPFELADQGTCCGGH</sequence>
<accession>A0A7W0HMV8</accession>
<dbReference type="AlphaFoldDB" id="A0A7W0HMV8"/>
<keyword evidence="2" id="KW-1185">Reference proteome</keyword>
<evidence type="ECO:0000313" key="2">
    <source>
        <dbReference type="Proteomes" id="UP000530928"/>
    </source>
</evidence>
<comment type="caution">
    <text evidence="1">The sequence shown here is derived from an EMBL/GenBank/DDBJ whole genome shotgun (WGS) entry which is preliminary data.</text>
</comment>
<proteinExistence type="predicted"/>
<gene>
    <name evidence="1" type="ORF">HNR30_000186</name>
</gene>
<reference evidence="1 2" key="1">
    <citation type="submission" date="2020-07" db="EMBL/GenBank/DDBJ databases">
        <title>Genomic Encyclopedia of Type Strains, Phase IV (KMG-IV): sequencing the most valuable type-strain genomes for metagenomic binning, comparative biology and taxonomic classification.</title>
        <authorList>
            <person name="Goeker M."/>
        </authorList>
    </citation>
    <scope>NUCLEOTIDE SEQUENCE [LARGE SCALE GENOMIC DNA]</scope>
    <source>
        <strain evidence="1 2">DSM 45533</strain>
    </source>
</reference>
<dbReference type="RefSeq" id="WP_181607291.1">
    <property type="nucleotide sequence ID" value="NZ_BAABAM010000001.1"/>
</dbReference>
<protein>
    <submittedName>
        <fullName evidence="1">Uncharacterized protein</fullName>
    </submittedName>
</protein>
<dbReference type="EMBL" id="JACDUR010000001">
    <property type="protein sequence ID" value="MBA2888851.1"/>
    <property type="molecule type" value="Genomic_DNA"/>
</dbReference>
<organism evidence="1 2">
    <name type="scientific">Nonomuraea soli</name>
    <dbReference type="NCBI Taxonomy" id="1032476"/>
    <lineage>
        <taxon>Bacteria</taxon>
        <taxon>Bacillati</taxon>
        <taxon>Actinomycetota</taxon>
        <taxon>Actinomycetes</taxon>
        <taxon>Streptosporangiales</taxon>
        <taxon>Streptosporangiaceae</taxon>
        <taxon>Nonomuraea</taxon>
    </lineage>
</organism>
<evidence type="ECO:0000313" key="1">
    <source>
        <dbReference type="EMBL" id="MBA2888851.1"/>
    </source>
</evidence>
<dbReference type="Proteomes" id="UP000530928">
    <property type="component" value="Unassembled WGS sequence"/>
</dbReference>